<gene>
    <name evidence="3" type="ORF">JIN81_08040</name>
</gene>
<evidence type="ECO:0000313" key="4">
    <source>
        <dbReference type="Proteomes" id="UP000658278"/>
    </source>
</evidence>
<dbReference type="Proteomes" id="UP000658278">
    <property type="component" value="Unassembled WGS sequence"/>
</dbReference>
<evidence type="ECO:0000313" key="3">
    <source>
        <dbReference type="EMBL" id="MBK1826966.1"/>
    </source>
</evidence>
<feature type="compositionally biased region" description="Basic and acidic residues" evidence="1">
    <location>
        <begin position="138"/>
        <end position="154"/>
    </location>
</feature>
<accession>A0A934VFE1</accession>
<keyword evidence="4" id="KW-1185">Reference proteome</keyword>
<protein>
    <recommendedName>
        <fullName evidence="5">Lipoprotein</fullName>
    </recommendedName>
</protein>
<feature type="compositionally biased region" description="Polar residues" evidence="1">
    <location>
        <begin position="290"/>
        <end position="300"/>
    </location>
</feature>
<proteinExistence type="predicted"/>
<dbReference type="RefSeq" id="WP_234044588.1">
    <property type="nucleotide sequence ID" value="NZ_JAENII010000005.1"/>
</dbReference>
<name>A0A934VFE1_9BACT</name>
<feature type="compositionally biased region" description="Polar residues" evidence="1">
    <location>
        <begin position="159"/>
        <end position="171"/>
    </location>
</feature>
<evidence type="ECO:0000256" key="2">
    <source>
        <dbReference type="SAM" id="SignalP"/>
    </source>
</evidence>
<keyword evidence="2" id="KW-0732">Signal</keyword>
<sequence length="300" mass="33505">MTIHFRRLALAALAATSLASCYYPGGYDSGYNSGYSDSYGFSGAGTSFIYTSSDRWFYDSSVRCYYDRTRHCYYDPWLNGYYPRGYCPRPVAHVPHPYGWNGRGACPPPRGVNNHQIDRYKDRMALLRAKNHAWARNVQEKRSETAHKWQEQRARQAATFANNRTQPSRGNNGAYRPTQPTQPASGNIVRRGRPTQSSVQPGFSSPQPTRPQIQSSGRNRPQATQQPRQPSRPSVKTTRPGYNQPVATRSTPPASNRTQAQPQAPSRPPAPAAKPWSSPRGNPAAGLQNVKPQSGRGQRR</sequence>
<evidence type="ECO:0000256" key="1">
    <source>
        <dbReference type="SAM" id="MobiDB-lite"/>
    </source>
</evidence>
<organism evidence="3 4">
    <name type="scientific">Haloferula rosea</name>
    <dbReference type="NCBI Taxonomy" id="490093"/>
    <lineage>
        <taxon>Bacteria</taxon>
        <taxon>Pseudomonadati</taxon>
        <taxon>Verrucomicrobiota</taxon>
        <taxon>Verrucomicrobiia</taxon>
        <taxon>Verrucomicrobiales</taxon>
        <taxon>Verrucomicrobiaceae</taxon>
        <taxon>Haloferula</taxon>
    </lineage>
</organism>
<evidence type="ECO:0008006" key="5">
    <source>
        <dbReference type="Google" id="ProtNLM"/>
    </source>
</evidence>
<dbReference type="AlphaFoldDB" id="A0A934VFE1"/>
<comment type="caution">
    <text evidence="3">The sequence shown here is derived from an EMBL/GenBank/DDBJ whole genome shotgun (WGS) entry which is preliminary data.</text>
</comment>
<feature type="compositionally biased region" description="Polar residues" evidence="1">
    <location>
        <begin position="194"/>
        <end position="258"/>
    </location>
</feature>
<feature type="chain" id="PRO_5037209332" description="Lipoprotein" evidence="2">
    <location>
        <begin position="23"/>
        <end position="300"/>
    </location>
</feature>
<dbReference type="PROSITE" id="PS51257">
    <property type="entry name" value="PROKAR_LIPOPROTEIN"/>
    <property type="match status" value="1"/>
</dbReference>
<dbReference type="EMBL" id="JAENII010000005">
    <property type="protein sequence ID" value="MBK1826966.1"/>
    <property type="molecule type" value="Genomic_DNA"/>
</dbReference>
<reference evidence="3" key="1">
    <citation type="submission" date="2021-01" db="EMBL/GenBank/DDBJ databases">
        <title>Modified the classification status of verrucomicrobia.</title>
        <authorList>
            <person name="Feng X."/>
        </authorList>
    </citation>
    <scope>NUCLEOTIDE SEQUENCE</scope>
    <source>
        <strain evidence="3">KCTC 22201</strain>
    </source>
</reference>
<feature type="region of interest" description="Disordered" evidence="1">
    <location>
        <begin position="136"/>
        <end position="300"/>
    </location>
</feature>
<feature type="signal peptide" evidence="2">
    <location>
        <begin position="1"/>
        <end position="22"/>
    </location>
</feature>